<dbReference type="SMART" id="SM00889">
    <property type="entry name" value="EFG_IV"/>
    <property type="match status" value="1"/>
</dbReference>
<keyword evidence="3" id="KW-0547">Nucleotide-binding</keyword>
<dbReference type="CDD" id="cd01681">
    <property type="entry name" value="aeEF2_snRNP_like_IV"/>
    <property type="match status" value="1"/>
</dbReference>
<proteinExistence type="predicted"/>
<dbReference type="Gene3D" id="3.30.70.870">
    <property type="entry name" value="Elongation Factor G (Translational Gtpase), domain 3"/>
    <property type="match status" value="1"/>
</dbReference>
<dbReference type="EMBL" id="CAAGRJ010021715">
    <property type="protein sequence ID" value="VFV35851.1"/>
    <property type="molecule type" value="Genomic_DNA"/>
</dbReference>
<dbReference type="GO" id="GO:1990904">
    <property type="term" value="C:ribonucleoprotein complex"/>
    <property type="evidence" value="ECO:0007669"/>
    <property type="project" value="TreeGrafter"/>
</dbReference>
<evidence type="ECO:0000259" key="7">
    <source>
        <dbReference type="SMART" id="SM00889"/>
    </source>
</evidence>
<evidence type="ECO:0000256" key="1">
    <source>
        <dbReference type="ARBA" id="ARBA00017891"/>
    </source>
</evidence>
<keyword evidence="4 8" id="KW-0251">Elongation factor</keyword>
<dbReference type="Gene3D" id="2.40.30.10">
    <property type="entry name" value="Translation factors"/>
    <property type="match status" value="1"/>
</dbReference>
<dbReference type="FunFam" id="2.40.30.10:FF:000010">
    <property type="entry name" value="Translation elongation factor 2"/>
    <property type="match status" value="1"/>
</dbReference>
<evidence type="ECO:0000313" key="8">
    <source>
        <dbReference type="EMBL" id="VFV35851.1"/>
    </source>
</evidence>
<evidence type="ECO:0000313" key="9">
    <source>
        <dbReference type="Proteomes" id="UP000386466"/>
    </source>
</evidence>
<dbReference type="PANTHER" id="PTHR42908">
    <property type="entry name" value="TRANSLATION ELONGATION FACTOR-RELATED"/>
    <property type="match status" value="1"/>
</dbReference>
<dbReference type="SUPFAM" id="SSF50447">
    <property type="entry name" value="Translation proteins"/>
    <property type="match status" value="1"/>
</dbReference>
<keyword evidence="9" id="KW-1185">Reference proteome</keyword>
<keyword evidence="2" id="KW-0963">Cytoplasm</keyword>
<reference evidence="8 9" key="1">
    <citation type="submission" date="2019-01" db="EMBL/GenBank/DDBJ databases">
        <authorList>
            <person name="Alioto T."/>
            <person name="Alioto T."/>
        </authorList>
    </citation>
    <scope>NUCLEOTIDE SEQUENCE [LARGE SCALE GENOMIC DNA]</scope>
</reference>
<gene>
    <name evidence="8" type="ORF">LYPA_23C006919</name>
</gene>
<evidence type="ECO:0000256" key="5">
    <source>
        <dbReference type="ARBA" id="ARBA00023134"/>
    </source>
</evidence>
<dbReference type="Gene3D" id="3.30.230.10">
    <property type="match status" value="1"/>
</dbReference>
<dbReference type="InterPro" id="IPR005517">
    <property type="entry name" value="Transl_elong_EFG/EF2_IV"/>
</dbReference>
<dbReference type="InterPro" id="IPR004161">
    <property type="entry name" value="EFTu-like_2"/>
</dbReference>
<dbReference type="InterPro" id="IPR020568">
    <property type="entry name" value="Ribosomal_Su5_D2-typ_SF"/>
</dbReference>
<dbReference type="Proteomes" id="UP000386466">
    <property type="component" value="Unassembled WGS sequence"/>
</dbReference>
<keyword evidence="4 8" id="KW-0648">Protein biosynthesis</keyword>
<name>A0A485NPS3_LYNPA</name>
<dbReference type="PANTHER" id="PTHR42908:SF35">
    <property type="entry name" value="ELONGATION FACTOR 2"/>
    <property type="match status" value="1"/>
</dbReference>
<dbReference type="GO" id="GO:0043022">
    <property type="term" value="F:ribosome binding"/>
    <property type="evidence" value="ECO:0007669"/>
    <property type="project" value="TreeGrafter"/>
</dbReference>
<dbReference type="GO" id="GO:0005525">
    <property type="term" value="F:GTP binding"/>
    <property type="evidence" value="ECO:0007669"/>
    <property type="project" value="UniProtKB-KW"/>
</dbReference>
<protein>
    <recommendedName>
        <fullName evidence="1">Elongation factor 2</fullName>
    </recommendedName>
</protein>
<evidence type="ECO:0000256" key="6">
    <source>
        <dbReference type="ARBA" id="ARBA00024731"/>
    </source>
</evidence>
<dbReference type="InterPro" id="IPR009000">
    <property type="entry name" value="Transl_B-barrel_sf"/>
</dbReference>
<sequence>MGIKSCDPKGPLMMYISKMVPTSDKGWFYAFGRVFSGLVSTGLKVRIIGPNYTPGKKEDLYLKPIQRTILKMGHYVQPVEDVPCGNIVGLVGMDQFLVKNGTITTFEHAHNIRGIIEESREYIITGAGELYLEICLKDLEEDHACIPIKKSNPVVSYREMSQNRHNQLYVKVRPFPDGLAKDIDKGEVSVCQELKQQVCYLAEKYDPNVLTDITKGVQCLNEIKDSMVAGFHWATKEEALCKENTWGVCFDIPDVTLHVNAIHRGGGQIIPTGWRCLCAYLPVNESFSFTADLRSNPGGQAFSQCVFDHWQTLPGDLFNNTSHPSQVMAETHKRKGLKEGIPALDNFLDK</sequence>
<dbReference type="GO" id="GO:0003924">
    <property type="term" value="F:GTPase activity"/>
    <property type="evidence" value="ECO:0007669"/>
    <property type="project" value="TreeGrafter"/>
</dbReference>
<keyword evidence="5" id="KW-0342">GTP-binding</keyword>
<dbReference type="Pfam" id="PF03144">
    <property type="entry name" value="GTP_EFTU_D2"/>
    <property type="match status" value="1"/>
</dbReference>
<dbReference type="GO" id="GO:0005829">
    <property type="term" value="C:cytosol"/>
    <property type="evidence" value="ECO:0007669"/>
    <property type="project" value="TreeGrafter"/>
</dbReference>
<feature type="domain" description="Translation elongation factor EFG/EF2" evidence="7">
    <location>
        <begin position="154"/>
        <end position="285"/>
    </location>
</feature>
<evidence type="ECO:0000256" key="4">
    <source>
        <dbReference type="ARBA" id="ARBA00022768"/>
    </source>
</evidence>
<comment type="function">
    <text evidence="6">Catalyzes the GTP-dependent ribosomal translocation step during translation elongation. During this step, the ribosome changes from the pre-translocational (PRE) to the post-translocational (POST) state as the newly formed A-site-bound peptidyl-tRNA and P-site-bound deacylated tRNA move to the P and E sites, respectively. Catalyzes the coordinated movement of the two tRNA molecules, the mRNA and conformational changes in the ribosome.</text>
</comment>
<evidence type="ECO:0000256" key="3">
    <source>
        <dbReference type="ARBA" id="ARBA00022741"/>
    </source>
</evidence>
<dbReference type="FunFam" id="3.30.70.870:FF:000002">
    <property type="entry name" value="Translation elongation factor 2"/>
    <property type="match status" value="1"/>
</dbReference>
<dbReference type="GO" id="GO:0003746">
    <property type="term" value="F:translation elongation factor activity"/>
    <property type="evidence" value="ECO:0007669"/>
    <property type="project" value="UniProtKB-KW"/>
</dbReference>
<dbReference type="SUPFAM" id="SSF54211">
    <property type="entry name" value="Ribosomal protein S5 domain 2-like"/>
    <property type="match status" value="1"/>
</dbReference>
<evidence type="ECO:0000256" key="2">
    <source>
        <dbReference type="ARBA" id="ARBA00022490"/>
    </source>
</evidence>
<dbReference type="InterPro" id="IPR035647">
    <property type="entry name" value="EFG_III/V"/>
</dbReference>
<dbReference type="AlphaFoldDB" id="A0A485NPS3"/>
<dbReference type="SUPFAM" id="SSF54980">
    <property type="entry name" value="EF-G C-terminal domain-like"/>
    <property type="match status" value="2"/>
</dbReference>
<dbReference type="InterPro" id="IPR014721">
    <property type="entry name" value="Ribsml_uS5_D2-typ_fold_subgr"/>
</dbReference>
<dbReference type="Pfam" id="PF03764">
    <property type="entry name" value="EFG_IV"/>
    <property type="match status" value="1"/>
</dbReference>
<accession>A0A485NPS3</accession>
<organism evidence="8 9">
    <name type="scientific">Lynx pardinus</name>
    <name type="common">Iberian lynx</name>
    <name type="synonym">Felis pardina</name>
    <dbReference type="NCBI Taxonomy" id="191816"/>
    <lineage>
        <taxon>Eukaryota</taxon>
        <taxon>Metazoa</taxon>
        <taxon>Chordata</taxon>
        <taxon>Craniata</taxon>
        <taxon>Vertebrata</taxon>
        <taxon>Euteleostomi</taxon>
        <taxon>Mammalia</taxon>
        <taxon>Eutheria</taxon>
        <taxon>Laurasiatheria</taxon>
        <taxon>Carnivora</taxon>
        <taxon>Feliformia</taxon>
        <taxon>Felidae</taxon>
        <taxon>Felinae</taxon>
        <taxon>Lynx</taxon>
    </lineage>
</organism>